<name>A0ABU3TCR3_9BACT</name>
<evidence type="ECO:0000259" key="1">
    <source>
        <dbReference type="PROSITE" id="PS50006"/>
    </source>
</evidence>
<organism evidence="2 3">
    <name type="scientific">Hymenobacter endophyticus</name>
    <dbReference type="NCBI Taxonomy" id="3076335"/>
    <lineage>
        <taxon>Bacteria</taxon>
        <taxon>Pseudomonadati</taxon>
        <taxon>Bacteroidota</taxon>
        <taxon>Cytophagia</taxon>
        <taxon>Cytophagales</taxon>
        <taxon>Hymenobacteraceae</taxon>
        <taxon>Hymenobacter</taxon>
    </lineage>
</organism>
<dbReference type="SUPFAM" id="SSF53756">
    <property type="entry name" value="UDP-Glycosyltransferase/glycogen phosphorylase"/>
    <property type="match status" value="1"/>
</dbReference>
<dbReference type="InterPro" id="IPR000253">
    <property type="entry name" value="FHA_dom"/>
</dbReference>
<reference evidence="2 3" key="1">
    <citation type="submission" date="2023-10" db="EMBL/GenBank/DDBJ databases">
        <title>Hymenobacter endophyticus sp. nov., an isolate from the leaf tissues of wheat.</title>
        <authorList>
            <person name="Dai Y."/>
        </authorList>
    </citation>
    <scope>NUCLEOTIDE SEQUENCE [LARGE SCALE GENOMIC DNA]</scope>
    <source>
        <strain evidence="2 3">ZK17L-C2</strain>
    </source>
</reference>
<keyword evidence="3" id="KW-1185">Reference proteome</keyword>
<dbReference type="Proteomes" id="UP001250698">
    <property type="component" value="Unassembled WGS sequence"/>
</dbReference>
<dbReference type="PANTHER" id="PTHR46401">
    <property type="entry name" value="GLYCOSYLTRANSFERASE WBBK-RELATED"/>
    <property type="match status" value="1"/>
</dbReference>
<dbReference type="PROSITE" id="PS50006">
    <property type="entry name" value="FHA_DOMAIN"/>
    <property type="match status" value="1"/>
</dbReference>
<evidence type="ECO:0000313" key="3">
    <source>
        <dbReference type="Proteomes" id="UP001250698"/>
    </source>
</evidence>
<protein>
    <submittedName>
        <fullName evidence="2">Glycosyltransferase family 1 protein</fullName>
    </submittedName>
</protein>
<accession>A0ABU3TCR3</accession>
<dbReference type="CDD" id="cd03809">
    <property type="entry name" value="GT4_MtfB-like"/>
    <property type="match status" value="1"/>
</dbReference>
<dbReference type="RefSeq" id="WP_315996671.1">
    <property type="nucleotide sequence ID" value="NZ_JAWDJT010000001.1"/>
</dbReference>
<comment type="caution">
    <text evidence="2">The sequence shown here is derived from an EMBL/GenBank/DDBJ whole genome shotgun (WGS) entry which is preliminary data.</text>
</comment>
<feature type="domain" description="FHA" evidence="1">
    <location>
        <begin position="18"/>
        <end position="62"/>
    </location>
</feature>
<dbReference type="Pfam" id="PF00534">
    <property type="entry name" value="Glycos_transf_1"/>
    <property type="match status" value="1"/>
</dbReference>
<dbReference type="InterPro" id="IPR001296">
    <property type="entry name" value="Glyco_trans_1"/>
</dbReference>
<dbReference type="EMBL" id="JAWDJT010000001">
    <property type="protein sequence ID" value="MDU0369158.1"/>
    <property type="molecule type" value="Genomic_DNA"/>
</dbReference>
<proteinExistence type="predicted"/>
<dbReference type="Gene3D" id="3.40.50.2000">
    <property type="entry name" value="Glycogen Phosphorylase B"/>
    <property type="match status" value="2"/>
</dbReference>
<sequence length="385" mass="43442">MRVLYDHQAFTLQDFGGVSRYHHELLCHATWESELAVALSNNLYLRDGHYSQHRTFLPNSRLPARWRVIEFCNNRASRRAIRRGEFDVLHPTLLDDNYFLDLLPAGKPLVVTIHDMIPALFPEHYPDRDARRLERTVQRADRIIAVSEHTRADILRLLPVAPEKVRVVYHGYTDREYPSAGPALPVPARYVLFTGSRALYKNFGCVVEALALLPATQAQGLHLVCAGGGPFTPTEHALLQRAGWADRAHQFGPVSDAQLNLLYRQAQAFIFPSEYEGFGLPILEAYGQQCPVLLSQASCFPEIAREAALYFPPNQPAALAEQLGRLLTDARLRRELVQLGQLRLLDFTWQHTARRTRTVYEEACQPLGAPGVRMPTGSPIPALEL</sequence>
<dbReference type="InterPro" id="IPR028098">
    <property type="entry name" value="Glyco_trans_4-like_N"/>
</dbReference>
<evidence type="ECO:0000313" key="2">
    <source>
        <dbReference type="EMBL" id="MDU0369158.1"/>
    </source>
</evidence>
<gene>
    <name evidence="2" type="ORF">ROI90_02025</name>
</gene>
<dbReference type="PANTHER" id="PTHR46401:SF8">
    <property type="entry name" value="BLL6006 PROTEIN"/>
    <property type="match status" value="1"/>
</dbReference>
<dbReference type="Pfam" id="PF13439">
    <property type="entry name" value="Glyco_transf_4"/>
    <property type="match status" value="1"/>
</dbReference>